<dbReference type="AlphaFoldDB" id="A0A0D5MGT9"/>
<reference evidence="3" key="2">
    <citation type="submission" date="2019-09" db="EMBL/GenBank/DDBJ databases">
        <title>Comparative genomic analysis of Lactobacillus helveticus.</title>
        <authorList>
            <person name="Zhang H."/>
            <person name="Chen Y."/>
            <person name="Zhong Z."/>
        </authorList>
    </citation>
    <scope>NUCLEOTIDE SEQUENCE</scope>
    <source>
        <strain evidence="3">IMAU30003</strain>
        <strain evidence="2">IMAU50013</strain>
    </source>
</reference>
<gene>
    <name evidence="1" type="ORF">BC335_0534</name>
    <name evidence="3" type="ORF">IMAU30003_01725</name>
    <name evidence="2" type="ORF">IMAU50013_01940</name>
</gene>
<dbReference type="OrthoDB" id="71707at2"/>
<name>A0A0D5MGT9_LACHE</name>
<evidence type="ECO:0000313" key="2">
    <source>
        <dbReference type="EMBL" id="NRN92374.1"/>
    </source>
</evidence>
<evidence type="ECO:0000313" key="5">
    <source>
        <dbReference type="Proteomes" id="UP000651333"/>
    </source>
</evidence>
<protein>
    <submittedName>
        <fullName evidence="1">Toxin-antitoxin system</fullName>
    </submittedName>
</protein>
<evidence type="ECO:0000313" key="1">
    <source>
        <dbReference type="EMBL" id="AYE61057.1"/>
    </source>
</evidence>
<reference evidence="1 4" key="1">
    <citation type="submission" date="2016-10" db="EMBL/GenBank/DDBJ databases">
        <title>Complete genomic sequencing of Lactobacillus helveticus LH99 and comparative genome analysis.</title>
        <authorList>
            <person name="Li N."/>
            <person name="You C."/>
            <person name="Liu Z."/>
        </authorList>
    </citation>
    <scope>NUCLEOTIDE SEQUENCE [LARGE SCALE GENOMIC DNA]</scope>
    <source>
        <strain evidence="1 4">LH99</strain>
    </source>
</reference>
<dbReference type="OMA" id="NGYDLWS"/>
<dbReference type="Proteomes" id="UP000267794">
    <property type="component" value="Chromosome"/>
</dbReference>
<evidence type="ECO:0000313" key="4">
    <source>
        <dbReference type="Proteomes" id="UP000267794"/>
    </source>
</evidence>
<dbReference type="EMBL" id="WCGB01000065">
    <property type="protein sequence ID" value="NRN92374.1"/>
    <property type="molecule type" value="Genomic_DNA"/>
</dbReference>
<evidence type="ECO:0000313" key="3">
    <source>
        <dbReference type="EMBL" id="NRO35475.1"/>
    </source>
</evidence>
<dbReference type="Proteomes" id="UP000651333">
    <property type="component" value="Unassembled WGS sequence"/>
</dbReference>
<dbReference type="KEGG" id="lhd:HUO_03710"/>
<dbReference type="EMBL" id="WCHB01000069">
    <property type="protein sequence ID" value="NRO35475.1"/>
    <property type="molecule type" value="Genomic_DNA"/>
</dbReference>
<dbReference type="EMBL" id="CP017982">
    <property type="protein sequence ID" value="AYE61057.1"/>
    <property type="molecule type" value="Genomic_DNA"/>
</dbReference>
<sequence length="87" mass="10244">MKVKTRQQGNSVVLTVPKTLNVPVDAEFSVDLKKNGDLVYKRVRDNGYDLWSDPSYDDYDYETEIKREYKELGYNPRELEPKGKERI</sequence>
<organism evidence="3 5">
    <name type="scientific">Lactobacillus helveticus</name>
    <name type="common">Lactobacillus suntoryeus</name>
    <dbReference type="NCBI Taxonomy" id="1587"/>
    <lineage>
        <taxon>Bacteria</taxon>
        <taxon>Bacillati</taxon>
        <taxon>Bacillota</taxon>
        <taxon>Bacilli</taxon>
        <taxon>Lactobacillales</taxon>
        <taxon>Lactobacillaceae</taxon>
        <taxon>Lactobacillus</taxon>
    </lineage>
</organism>
<dbReference type="Proteomes" id="UP000601587">
    <property type="component" value="Unassembled WGS sequence"/>
</dbReference>
<dbReference type="RefSeq" id="WP_012212167.1">
    <property type="nucleotide sequence ID" value="NZ_BLYW01000184.1"/>
</dbReference>
<proteinExistence type="predicted"/>
<accession>A0A0D5MGT9</accession>